<dbReference type="AlphaFoldDB" id="A0A8H5GRD6"/>
<evidence type="ECO:0000313" key="2">
    <source>
        <dbReference type="Proteomes" id="UP000518752"/>
    </source>
</evidence>
<evidence type="ECO:0000313" key="1">
    <source>
        <dbReference type="EMBL" id="KAF5369602.1"/>
    </source>
</evidence>
<proteinExistence type="predicted"/>
<reference evidence="1 2" key="1">
    <citation type="journal article" date="2020" name="ISME J.">
        <title>Uncovering the hidden diversity of litter-decomposition mechanisms in mushroom-forming fungi.</title>
        <authorList>
            <person name="Floudas D."/>
            <person name="Bentzer J."/>
            <person name="Ahren D."/>
            <person name="Johansson T."/>
            <person name="Persson P."/>
            <person name="Tunlid A."/>
        </authorList>
    </citation>
    <scope>NUCLEOTIDE SEQUENCE [LARGE SCALE GENOMIC DNA]</scope>
    <source>
        <strain evidence="1 2">CBS 406.79</strain>
    </source>
</reference>
<dbReference type="SUPFAM" id="SSF56112">
    <property type="entry name" value="Protein kinase-like (PK-like)"/>
    <property type="match status" value="1"/>
</dbReference>
<dbReference type="OrthoDB" id="3250441at2759"/>
<comment type="caution">
    <text evidence="1">The sequence shown here is derived from an EMBL/GenBank/DDBJ whole genome shotgun (WGS) entry which is preliminary data.</text>
</comment>
<protein>
    <recommendedName>
        <fullName evidence="3">Protein kinase domain-containing protein</fullName>
    </recommendedName>
</protein>
<name>A0A8H5GRD6_9AGAR</name>
<dbReference type="Proteomes" id="UP000518752">
    <property type="component" value="Unassembled WGS sequence"/>
</dbReference>
<evidence type="ECO:0008006" key="3">
    <source>
        <dbReference type="Google" id="ProtNLM"/>
    </source>
</evidence>
<accession>A0A8H5GRD6</accession>
<dbReference type="EMBL" id="JAACJN010000127">
    <property type="protein sequence ID" value="KAF5369602.1"/>
    <property type="molecule type" value="Genomic_DNA"/>
</dbReference>
<organism evidence="1 2">
    <name type="scientific">Collybiopsis confluens</name>
    <dbReference type="NCBI Taxonomy" id="2823264"/>
    <lineage>
        <taxon>Eukaryota</taxon>
        <taxon>Fungi</taxon>
        <taxon>Dikarya</taxon>
        <taxon>Basidiomycota</taxon>
        <taxon>Agaricomycotina</taxon>
        <taxon>Agaricomycetes</taxon>
        <taxon>Agaricomycetidae</taxon>
        <taxon>Agaricales</taxon>
        <taxon>Marasmiineae</taxon>
        <taxon>Omphalotaceae</taxon>
        <taxon>Collybiopsis</taxon>
    </lineage>
</organism>
<sequence>MFYIAIFRATRINASYQYFGFTQLVWDPDLTLKSLGENLRNSCRLLGGDLLFFKLDEPIEVTTLDDIKEKCDPLLDQCSLGDASDCCASFQTLKGLGIQQLDANRTKRVPLVVLWMTPSEHTSVSSRSLTAIADHPEARETIARKAQKRPPPSTGATTTELVSSQNVQYLDAAYNHRPPELSPPPLSIYDPVIAKFRREMATLTESLDFTEEELDHAVHFIDISLRHYPNEHARKEALELVQILDKEYWQTRIISILDGGSWVRSKIDSKLGPLACLSIAELNNGCGDGGCDPSDQAQCSYIKIVSSQQVRVCSLYIYFNYWLTLARVSIYPSCIMLSSFLDRLVWSHVGCLGGVFADRFFFERLALMYVGPQAPATSPSPIGGRSDMEVGIREVAKLLRNLSNCIGDLKLHYTSLTSLTSPPDVGATSIPYSSTRPMRGIGITPPPPPPIPFDSFDPSRFVHWKSFVIHGDKYNLEYRQRLTTDCMEKTVFRAYMTTGTNSKKVDVVVKFAYRYGALGHHLLAEAGLAPPLYHCAFDESIGMWVVVMDYVQGQICNGKLVEGEGDSLKHAIEILHAQDLVFGDLRGPNVIITESKKGSVWLALNGVAGA</sequence>
<dbReference type="InterPro" id="IPR011009">
    <property type="entry name" value="Kinase-like_dom_sf"/>
</dbReference>
<gene>
    <name evidence="1" type="ORF">D9757_010468</name>
</gene>
<keyword evidence="2" id="KW-1185">Reference proteome</keyword>